<evidence type="ECO:0000313" key="3">
    <source>
        <dbReference type="Proteomes" id="UP001585080"/>
    </source>
</evidence>
<name>A0ABV5E4I0_9ACTN</name>
<dbReference type="Proteomes" id="UP001585080">
    <property type="component" value="Unassembled WGS sequence"/>
</dbReference>
<accession>A0ABV5E4I0</accession>
<dbReference type="EMBL" id="JAYMRP010000002">
    <property type="protein sequence ID" value="MFB8771746.1"/>
    <property type="molecule type" value="Genomic_DNA"/>
</dbReference>
<organism evidence="2 3">
    <name type="scientific">Streptomyces broussonetiae</name>
    <dbReference type="NCBI Taxonomy" id="2686304"/>
    <lineage>
        <taxon>Bacteria</taxon>
        <taxon>Bacillati</taxon>
        <taxon>Actinomycetota</taxon>
        <taxon>Actinomycetes</taxon>
        <taxon>Kitasatosporales</taxon>
        <taxon>Streptomycetaceae</taxon>
        <taxon>Streptomyces</taxon>
    </lineage>
</organism>
<gene>
    <name evidence="2" type="ORF">VSS16_03150</name>
</gene>
<reference evidence="2 3" key="1">
    <citation type="submission" date="2024-01" db="EMBL/GenBank/DDBJ databases">
        <title>Genome mining of biosynthetic gene clusters to explore secondary metabolites of Streptomyces sp.</title>
        <authorList>
            <person name="Baig A."/>
            <person name="Ajitkumar Shintre N."/>
            <person name="Kumar H."/>
            <person name="Anbarasu A."/>
            <person name="Ramaiah S."/>
        </authorList>
    </citation>
    <scope>NUCLEOTIDE SEQUENCE [LARGE SCALE GENOMIC DNA]</scope>
    <source>
        <strain evidence="2 3">A57</strain>
    </source>
</reference>
<protein>
    <submittedName>
        <fullName evidence="2">Uncharacterized protein</fullName>
    </submittedName>
</protein>
<dbReference type="RefSeq" id="WP_376730772.1">
    <property type="nucleotide sequence ID" value="NZ_JAYMRP010000002.1"/>
</dbReference>
<proteinExistence type="predicted"/>
<feature type="region of interest" description="Disordered" evidence="1">
    <location>
        <begin position="1"/>
        <end position="20"/>
    </location>
</feature>
<keyword evidence="3" id="KW-1185">Reference proteome</keyword>
<comment type="caution">
    <text evidence="2">The sequence shown here is derived from an EMBL/GenBank/DDBJ whole genome shotgun (WGS) entry which is preliminary data.</text>
</comment>
<evidence type="ECO:0000313" key="2">
    <source>
        <dbReference type="EMBL" id="MFB8771746.1"/>
    </source>
</evidence>
<evidence type="ECO:0000256" key="1">
    <source>
        <dbReference type="SAM" id="MobiDB-lite"/>
    </source>
</evidence>
<sequence length="81" mass="8274">MVRHYRRAAERDGWRPSGAATGRLCFTPAGGDGTTTLEVYFLTEGVLDAEGSTAGPEFGSGEGYRVAVTATADGSAAGCAD</sequence>